<accession>A0A1M6F280</accession>
<dbReference type="RefSeq" id="WP_073048798.1">
    <property type="nucleotide sequence ID" value="NZ_FQZL01000008.1"/>
</dbReference>
<evidence type="ECO:0000313" key="10">
    <source>
        <dbReference type="Proteomes" id="UP000184052"/>
    </source>
</evidence>
<comment type="subcellular location">
    <subcellularLocation>
        <location evidence="1">Cell membrane</location>
        <topology evidence="1">Multi-pass membrane protein</topology>
    </subcellularLocation>
</comment>
<evidence type="ECO:0000256" key="1">
    <source>
        <dbReference type="ARBA" id="ARBA00004651"/>
    </source>
</evidence>
<keyword evidence="7" id="KW-0479">Metal-binding</keyword>
<feature type="transmembrane region" description="Helical" evidence="8">
    <location>
        <begin position="127"/>
        <end position="146"/>
    </location>
</feature>
<keyword evidence="10" id="KW-1185">Reference proteome</keyword>
<proteinExistence type="inferred from homology"/>
<feature type="transmembrane region" description="Helical" evidence="8">
    <location>
        <begin position="32"/>
        <end position="52"/>
    </location>
</feature>
<evidence type="ECO:0000256" key="6">
    <source>
        <dbReference type="ARBA" id="ARBA00023136"/>
    </source>
</evidence>
<evidence type="ECO:0000256" key="5">
    <source>
        <dbReference type="ARBA" id="ARBA00022989"/>
    </source>
</evidence>
<dbReference type="NCBIfam" id="TIGR01065">
    <property type="entry name" value="hlyIII"/>
    <property type="match status" value="1"/>
</dbReference>
<feature type="transmembrane region" description="Helical" evidence="8">
    <location>
        <begin position="184"/>
        <end position="204"/>
    </location>
</feature>
<gene>
    <name evidence="9" type="ORF">SAMN02745751_01327</name>
</gene>
<feature type="transmembrane region" description="Helical" evidence="8">
    <location>
        <begin position="7"/>
        <end position="26"/>
    </location>
</feature>
<dbReference type="STRING" id="1121476.SAMN02745751_01327"/>
<dbReference type="PANTHER" id="PTHR20855:SF3">
    <property type="entry name" value="LD03007P"/>
    <property type="match status" value="1"/>
</dbReference>
<dbReference type="OrthoDB" id="9813689at2"/>
<evidence type="ECO:0000256" key="4">
    <source>
        <dbReference type="ARBA" id="ARBA00022692"/>
    </source>
</evidence>
<feature type="transmembrane region" description="Helical" evidence="8">
    <location>
        <begin position="73"/>
        <end position="94"/>
    </location>
</feature>
<sequence>MREPVSTITHFVGAILSVVGLGFLIYKGYMSGSTVVLVSFIIFGISMILLYSASTTYHWIKVKDSIIQVFRKVDHMMIFVLIAGTYTPVCLAVLKSTLGYVILSIVWGLTVVGIVLSLVWINMPRKLTATIYIAMGWLSVILIYQLVKVMPVASLVFLILGGIAYTIGGVIYGGKIPILNFKGFGFHEVFHLFVLAGSTFHYLMVISLV</sequence>
<dbReference type="GO" id="GO:0005886">
    <property type="term" value="C:plasma membrane"/>
    <property type="evidence" value="ECO:0007669"/>
    <property type="project" value="UniProtKB-SubCell"/>
</dbReference>
<dbReference type="GO" id="GO:0046872">
    <property type="term" value="F:metal ion binding"/>
    <property type="evidence" value="ECO:0007669"/>
    <property type="project" value="UniProtKB-KW"/>
</dbReference>
<dbReference type="GO" id="GO:0140911">
    <property type="term" value="F:pore-forming activity"/>
    <property type="evidence" value="ECO:0007669"/>
    <property type="project" value="InterPro"/>
</dbReference>
<dbReference type="InterPro" id="IPR005744">
    <property type="entry name" value="Hy-lIII"/>
</dbReference>
<evidence type="ECO:0000256" key="3">
    <source>
        <dbReference type="ARBA" id="ARBA00022475"/>
    </source>
</evidence>
<evidence type="ECO:0000256" key="7">
    <source>
        <dbReference type="PIRSR" id="PIRSR604254-1"/>
    </source>
</evidence>
<evidence type="ECO:0000313" key="9">
    <source>
        <dbReference type="EMBL" id="SHI91793.1"/>
    </source>
</evidence>
<name>A0A1M6F280_9FIRM</name>
<feature type="transmembrane region" description="Helical" evidence="8">
    <location>
        <begin position="152"/>
        <end position="172"/>
    </location>
</feature>
<keyword evidence="5 8" id="KW-1133">Transmembrane helix</keyword>
<feature type="transmembrane region" description="Helical" evidence="8">
    <location>
        <begin position="100"/>
        <end position="120"/>
    </location>
</feature>
<dbReference type="Pfam" id="PF03006">
    <property type="entry name" value="HlyIII"/>
    <property type="match status" value="1"/>
</dbReference>
<feature type="binding site" evidence="7">
    <location>
        <position position="191"/>
    </location>
    <ligand>
        <name>Zn(2+)</name>
        <dbReference type="ChEBI" id="CHEBI:29105"/>
    </ligand>
</feature>
<keyword evidence="6 8" id="KW-0472">Membrane</keyword>
<feature type="binding site" evidence="7">
    <location>
        <position position="58"/>
    </location>
    <ligand>
        <name>Zn(2+)</name>
        <dbReference type="ChEBI" id="CHEBI:29105"/>
    </ligand>
</feature>
<keyword evidence="3" id="KW-1003">Cell membrane</keyword>
<protein>
    <submittedName>
        <fullName evidence="9">Hemolysin III</fullName>
    </submittedName>
</protein>
<dbReference type="EMBL" id="FQZL01000008">
    <property type="protein sequence ID" value="SHI91793.1"/>
    <property type="molecule type" value="Genomic_DNA"/>
</dbReference>
<comment type="similarity">
    <text evidence="2">Belongs to the UPF0073 (Hly-III) family.</text>
</comment>
<reference evidence="9 10" key="1">
    <citation type="submission" date="2016-11" db="EMBL/GenBank/DDBJ databases">
        <authorList>
            <person name="Jaros S."/>
            <person name="Januszkiewicz K."/>
            <person name="Wedrychowicz H."/>
        </authorList>
    </citation>
    <scope>NUCLEOTIDE SEQUENCE [LARGE SCALE GENOMIC DNA]</scope>
    <source>
        <strain evidence="9 10">DSM 17477</strain>
    </source>
</reference>
<evidence type="ECO:0000256" key="8">
    <source>
        <dbReference type="SAM" id="Phobius"/>
    </source>
</evidence>
<dbReference type="InterPro" id="IPR004254">
    <property type="entry name" value="AdipoR/HlyIII-related"/>
</dbReference>
<evidence type="ECO:0000256" key="2">
    <source>
        <dbReference type="ARBA" id="ARBA00008488"/>
    </source>
</evidence>
<dbReference type="Proteomes" id="UP000184052">
    <property type="component" value="Unassembled WGS sequence"/>
</dbReference>
<organism evidence="9 10">
    <name type="scientific">Dethiosulfatibacter aminovorans DSM 17477</name>
    <dbReference type="NCBI Taxonomy" id="1121476"/>
    <lineage>
        <taxon>Bacteria</taxon>
        <taxon>Bacillati</taxon>
        <taxon>Bacillota</taxon>
        <taxon>Tissierellia</taxon>
        <taxon>Dethiosulfatibacter</taxon>
    </lineage>
</organism>
<dbReference type="PANTHER" id="PTHR20855">
    <property type="entry name" value="ADIPOR/PROGESTIN RECEPTOR-RELATED"/>
    <property type="match status" value="1"/>
</dbReference>
<feature type="binding site" evidence="7">
    <location>
        <position position="187"/>
    </location>
    <ligand>
        <name>Zn(2+)</name>
        <dbReference type="ChEBI" id="CHEBI:29105"/>
    </ligand>
</feature>
<keyword evidence="7" id="KW-0862">Zinc</keyword>
<keyword evidence="4 8" id="KW-0812">Transmembrane</keyword>
<dbReference type="AlphaFoldDB" id="A0A1M6F280"/>